<dbReference type="AlphaFoldDB" id="A0A6M5Y449"/>
<keyword evidence="2" id="KW-1185">Reference proteome</keyword>
<evidence type="ECO:0000313" key="1">
    <source>
        <dbReference type="EMBL" id="QJW88184.1"/>
    </source>
</evidence>
<reference evidence="1 2" key="1">
    <citation type="submission" date="2020-05" db="EMBL/GenBank/DDBJ databases">
        <title>Genome sequencing of Spirosoma sp. TS118.</title>
        <authorList>
            <person name="Lee J.-H."/>
            <person name="Jeong S."/>
            <person name="Zhao L."/>
            <person name="Jung J.-H."/>
            <person name="Kim M.-K."/>
            <person name="Lim S."/>
        </authorList>
    </citation>
    <scope>NUCLEOTIDE SEQUENCE [LARGE SCALE GENOMIC DNA]</scope>
    <source>
        <strain evidence="1 2">TS118</strain>
    </source>
</reference>
<evidence type="ECO:0000313" key="2">
    <source>
        <dbReference type="Proteomes" id="UP000502756"/>
    </source>
</evidence>
<proteinExistence type="predicted"/>
<dbReference type="Proteomes" id="UP000502756">
    <property type="component" value="Chromosome"/>
</dbReference>
<organism evidence="1 2">
    <name type="scientific">Spirosoma taeanense</name>
    <dbReference type="NCBI Taxonomy" id="2735870"/>
    <lineage>
        <taxon>Bacteria</taxon>
        <taxon>Pseudomonadati</taxon>
        <taxon>Bacteroidota</taxon>
        <taxon>Cytophagia</taxon>
        <taxon>Cytophagales</taxon>
        <taxon>Cytophagaceae</taxon>
        <taxon>Spirosoma</taxon>
    </lineage>
</organism>
<accession>A0A6M5Y449</accession>
<protein>
    <submittedName>
        <fullName evidence="1">PorT family protein</fullName>
    </submittedName>
</protein>
<name>A0A6M5Y449_9BACT</name>
<dbReference type="KEGG" id="stae:HNV11_01695"/>
<dbReference type="EMBL" id="CP053435">
    <property type="protein sequence ID" value="QJW88184.1"/>
    <property type="molecule type" value="Genomic_DNA"/>
</dbReference>
<dbReference type="RefSeq" id="WP_171738017.1">
    <property type="nucleotide sequence ID" value="NZ_CP053435.1"/>
</dbReference>
<gene>
    <name evidence="1" type="ORF">HNV11_01695</name>
</gene>
<sequence>MNKSDRLLYPTPAQLTGLPGQWPVPLGFVDREVVMPEDGESQSEQQVKPSRLTGLSVRLVVAPDLTVVGLKNFTRPGTNVGLLAEYQLTPRWSFQAGVLRSSKIYRAATSDYNWMWPVQPESVSGRCNMLDIPLNLRYDVALRPPSTGRAPSRWFVSGGVTTYVMLREDFTYNYANPADPRIKYRQWSTKTGRYEFSHLNLSAGYERSLSRRLAWQVEPFLKIPLKEVGYFKLNLISTGAFFSLRYRF</sequence>